<evidence type="ECO:0000256" key="1">
    <source>
        <dbReference type="ARBA" id="ARBA00004496"/>
    </source>
</evidence>
<feature type="region of interest" description="Disordered" evidence="11">
    <location>
        <begin position="1454"/>
        <end position="1473"/>
    </location>
</feature>
<feature type="region of interest" description="Disordered" evidence="11">
    <location>
        <begin position="649"/>
        <end position="671"/>
    </location>
</feature>
<evidence type="ECO:0000256" key="8">
    <source>
        <dbReference type="ARBA" id="ARBA00022840"/>
    </source>
</evidence>
<keyword evidence="2" id="KW-0963">Cytoplasm</keyword>
<dbReference type="GO" id="GO:0009734">
    <property type="term" value="P:auxin-activated signaling pathway"/>
    <property type="evidence" value="ECO:0007669"/>
    <property type="project" value="UniProtKB-KW"/>
</dbReference>
<feature type="compositionally biased region" description="Polar residues" evidence="11">
    <location>
        <begin position="352"/>
        <end position="363"/>
    </location>
</feature>
<dbReference type="Proteomes" id="UP001457282">
    <property type="component" value="Unassembled WGS sequence"/>
</dbReference>
<evidence type="ECO:0000256" key="2">
    <source>
        <dbReference type="ARBA" id="ARBA00022490"/>
    </source>
</evidence>
<dbReference type="InterPro" id="IPR017441">
    <property type="entry name" value="Protein_kinase_ATP_BS"/>
</dbReference>
<evidence type="ECO:0000256" key="4">
    <source>
        <dbReference type="ARBA" id="ARBA00022553"/>
    </source>
</evidence>
<feature type="compositionally biased region" description="Basic and acidic residues" evidence="11">
    <location>
        <begin position="861"/>
        <end position="877"/>
    </location>
</feature>
<dbReference type="SMART" id="SM00220">
    <property type="entry name" value="S_TKc"/>
    <property type="match status" value="1"/>
</dbReference>
<keyword evidence="8 10" id="KW-0067">ATP-binding</keyword>
<keyword evidence="4" id="KW-0597">Phosphoprotein</keyword>
<evidence type="ECO:0000313" key="14">
    <source>
        <dbReference type="Proteomes" id="UP001457282"/>
    </source>
</evidence>
<dbReference type="FunFam" id="3.30.200.20:FF:000081">
    <property type="entry name" value="Octicosapeptide/phox/Bem1p domain kinase superfamily protein"/>
    <property type="match status" value="1"/>
</dbReference>
<dbReference type="Gene3D" id="3.30.200.20">
    <property type="entry name" value="Phosphorylase Kinase, domain 1"/>
    <property type="match status" value="1"/>
</dbReference>
<dbReference type="InterPro" id="IPR000719">
    <property type="entry name" value="Prot_kinase_dom"/>
</dbReference>
<evidence type="ECO:0000256" key="11">
    <source>
        <dbReference type="SAM" id="MobiDB-lite"/>
    </source>
</evidence>
<evidence type="ECO:0000256" key="3">
    <source>
        <dbReference type="ARBA" id="ARBA00022527"/>
    </source>
</evidence>
<dbReference type="CDD" id="cd06410">
    <property type="entry name" value="PB1_UP2"/>
    <property type="match status" value="1"/>
</dbReference>
<organism evidence="13 14">
    <name type="scientific">Rubus argutus</name>
    <name type="common">Southern blackberry</name>
    <dbReference type="NCBI Taxonomy" id="59490"/>
    <lineage>
        <taxon>Eukaryota</taxon>
        <taxon>Viridiplantae</taxon>
        <taxon>Streptophyta</taxon>
        <taxon>Embryophyta</taxon>
        <taxon>Tracheophyta</taxon>
        <taxon>Spermatophyta</taxon>
        <taxon>Magnoliopsida</taxon>
        <taxon>eudicotyledons</taxon>
        <taxon>Gunneridae</taxon>
        <taxon>Pentapetalae</taxon>
        <taxon>rosids</taxon>
        <taxon>fabids</taxon>
        <taxon>Rosales</taxon>
        <taxon>Rosaceae</taxon>
        <taxon>Rosoideae</taxon>
        <taxon>Rosoideae incertae sedis</taxon>
        <taxon>Rubus</taxon>
    </lineage>
</organism>
<evidence type="ECO:0000256" key="6">
    <source>
        <dbReference type="ARBA" id="ARBA00022741"/>
    </source>
</evidence>
<feature type="compositionally biased region" description="Pro residues" evidence="11">
    <location>
        <begin position="1462"/>
        <end position="1473"/>
    </location>
</feature>
<feature type="region of interest" description="Disordered" evidence="11">
    <location>
        <begin position="857"/>
        <end position="897"/>
    </location>
</feature>
<dbReference type="FunFam" id="1.10.510.10:FF:000142">
    <property type="entry name" value="Octicosapeptide/phox/Bem1p domain kinase superfamily protein"/>
    <property type="match status" value="1"/>
</dbReference>
<feature type="binding site" evidence="10">
    <location>
        <position position="1219"/>
    </location>
    <ligand>
        <name>ATP</name>
        <dbReference type="ChEBI" id="CHEBI:30616"/>
    </ligand>
</feature>
<dbReference type="CDD" id="cd13999">
    <property type="entry name" value="STKc_MAP3K-like"/>
    <property type="match status" value="1"/>
</dbReference>
<dbReference type="PROSITE" id="PS50011">
    <property type="entry name" value="PROTEIN_KINASE_DOM"/>
    <property type="match status" value="1"/>
</dbReference>
<dbReference type="InterPro" id="IPR008271">
    <property type="entry name" value="Ser/Thr_kinase_AS"/>
</dbReference>
<evidence type="ECO:0000256" key="9">
    <source>
        <dbReference type="ARBA" id="ARBA00023294"/>
    </source>
</evidence>
<keyword evidence="6 10" id="KW-0547">Nucleotide-binding</keyword>
<dbReference type="PANTHER" id="PTHR23257:SF797">
    <property type="entry name" value="KINASE SUPERFAMILY WITH OCTICOSAPEPTIDE_PHOX_BEM1P DOMAIN-CONTAINING PROTEIN"/>
    <property type="match status" value="1"/>
</dbReference>
<feature type="region of interest" description="Disordered" evidence="11">
    <location>
        <begin position="352"/>
        <end position="402"/>
    </location>
</feature>
<keyword evidence="7" id="KW-0418">Kinase</keyword>
<dbReference type="PROSITE" id="PS00108">
    <property type="entry name" value="PROTEIN_KINASE_ST"/>
    <property type="match status" value="1"/>
</dbReference>
<dbReference type="PRINTS" id="PR00109">
    <property type="entry name" value="TYRKINASE"/>
</dbReference>
<dbReference type="PANTHER" id="PTHR23257">
    <property type="entry name" value="SERINE-THREONINE PROTEIN KINASE"/>
    <property type="match status" value="1"/>
</dbReference>
<proteinExistence type="predicted"/>
<accession>A0AAW1YFR8</accession>
<dbReference type="SUPFAM" id="SSF56112">
    <property type="entry name" value="Protein kinase-like (PK-like)"/>
    <property type="match status" value="1"/>
</dbReference>
<dbReference type="Pfam" id="PF07714">
    <property type="entry name" value="PK_Tyr_Ser-Thr"/>
    <property type="match status" value="1"/>
</dbReference>
<dbReference type="GO" id="GO:0005524">
    <property type="term" value="F:ATP binding"/>
    <property type="evidence" value="ECO:0007669"/>
    <property type="project" value="UniProtKB-UniRule"/>
</dbReference>
<dbReference type="SUPFAM" id="SSF54277">
    <property type="entry name" value="CAD &amp; PB1 domains"/>
    <property type="match status" value="1"/>
</dbReference>
<evidence type="ECO:0000256" key="5">
    <source>
        <dbReference type="ARBA" id="ARBA00022679"/>
    </source>
</evidence>
<dbReference type="GO" id="GO:0010928">
    <property type="term" value="P:regulation of auxin mediated signaling pathway"/>
    <property type="evidence" value="ECO:0007669"/>
    <property type="project" value="UniProtKB-ARBA"/>
</dbReference>
<evidence type="ECO:0000313" key="13">
    <source>
        <dbReference type="EMBL" id="KAK9947425.1"/>
    </source>
</evidence>
<dbReference type="InterPro" id="IPR050167">
    <property type="entry name" value="Ser_Thr_protein_kinase"/>
</dbReference>
<sequence>MAFDQNSLPKDLRPVNVARTVAEEPRIALATPAGWNPDGCLPNLAQANSPMYYPAPVSEAGYVGLGYGNPVAGVATWGPRVAVPVGHPGVNPAVGVGIGYSPNLGHRVVGNAVDLVSSPATSAAGPYVCSPNMGTMVGGNGLDQGINDMAARFGYGTNLGNKVSGNVADQSGSDLTSGFAYSPNMGNRSDQASDDGGDDSVSGKKLKLLCSFGGKILPRPSDGILRYVGGQTRIISVRRDVNLNELVQKMVDTYGQPVVIKYQLPDEDLDALVSVSCADDLDNMKDEYEKLVERSPDGSAKLRVFLFSASELDSSGAVQFGDLRDSGQRYVDAVNGNMEAVGGGIMRRESITSVTSTQNSDISGTDPVDSSIPGQGDATGTSSAGRLSPKGDKLSPKGDSTNCLDTSTRLVFADPNPAVYEVSTVPSGIHVVKTGPPQTSSSLPEVELERSVPVTVSQPQLGLQQHGIDIQPTSPYLQAYVGPRQEVLNRADYVQLPPQMGFPNPHLFGTASPVFTQQQFRDSSAGITSHHYVPAVHMTMSPSSSHVSMRANVFQPLMQPQQTRLDHYVDETAFGPRVVQLPAEQSYNSYQVQVPSPAVGGAYGWHQIPPQEHVIFRDGLVSQQPVMYPEKSKRLEDCFMCQKALPHAHSDPVPVQGQRDGGASPVSDSDSNYHSLLMEENWRAQPTNRVVVSGALGEGIVGQGVEIRPRVQGQVDPLVGIAHSEATGIVQNSERKYENERNSLQQIDHPMISAPQGVMRRAGDLQPPNGAFMVTIPQRGQDDAVQLLSAPAQYQVKQEDLVNTPVNQEVPLIGCPPVQTSECLVRESPHAYSNKFLKEDNVSQMMETFRISSSEVCVNNEHGKSPGDTPRREDSYDLKPPQVAGREVPPDNTFDRNQFNPTEVLASYTTGVSQVHNTQPVEFFEAPQPPTWGNPESNQQSRIGFPVDSYAYHYGNPVVSTPLTNITQPPAEWTNEKLKFQPNMVPIDVEVVTSNGNIPSSFSPPIRTGDVQDSSNSLFSNQDPWNLHHDTHLPPPIPTKIQLKREPYTNIDPFGGNGAELNTEVLLEDGGQQPLGNLNKDLSPDHARSSKGSTEEQIKQELQAVAEGVAASVFQSSSPSNPDIIDQNESAYESNQDEGQISTSSMQHNVEDVKTKYPDKANLGFPISDGIGRLQIIKNSDLEELRELGSGTFGTVYHGKWRGTDVAIKRINDRCFAGKPSEQERMRNDFWNEAINLADLHHPNVVAFYGVVLDGPGGSVATVTEYMVNGSLRNALQKNEKTLDKRKRLLIAMDVAFGMEYLHGKNIVHFDLKSDNLLVNLRDLHRPICKVGDLGLSKVKCQTLISGGVRGTLPWMAPELLNGSSSLVSEKVDVFSFGIVMWELLTGDEPYADLHYGAIIGGIVSNTLRPPIPESCDPEWKSLMEGCWSSEPSERLNFTEIAYQLRAMAAKIPPKVQCQPQQQPPSPQPQVPK</sequence>
<dbReference type="EMBL" id="JBEDUW010000001">
    <property type="protein sequence ID" value="KAK9947425.1"/>
    <property type="molecule type" value="Genomic_DNA"/>
</dbReference>
<dbReference type="InterPro" id="IPR000270">
    <property type="entry name" value="PB1_dom"/>
</dbReference>
<dbReference type="Gene3D" id="3.10.20.90">
    <property type="entry name" value="Phosphatidylinositol 3-kinase Catalytic Subunit, Chain A, domain 1"/>
    <property type="match status" value="1"/>
</dbReference>
<dbReference type="GO" id="GO:0005737">
    <property type="term" value="C:cytoplasm"/>
    <property type="evidence" value="ECO:0007669"/>
    <property type="project" value="UniProtKB-SubCell"/>
</dbReference>
<protein>
    <recommendedName>
        <fullName evidence="12">Protein kinase domain-containing protein</fullName>
    </recommendedName>
</protein>
<dbReference type="SMART" id="SM00666">
    <property type="entry name" value="PB1"/>
    <property type="match status" value="1"/>
</dbReference>
<dbReference type="InterPro" id="IPR011009">
    <property type="entry name" value="Kinase-like_dom_sf"/>
</dbReference>
<dbReference type="FunFam" id="3.10.20.90:FF:000058">
    <property type="entry name" value="Octicosapeptide/phox/Bem1p domain kinase superfamily protein"/>
    <property type="match status" value="1"/>
</dbReference>
<feature type="compositionally biased region" description="Basic and acidic residues" evidence="11">
    <location>
        <begin position="1082"/>
        <end position="1098"/>
    </location>
</feature>
<dbReference type="PROSITE" id="PS00107">
    <property type="entry name" value="PROTEIN_KINASE_ATP"/>
    <property type="match status" value="1"/>
</dbReference>
<feature type="region of interest" description="Disordered" evidence="11">
    <location>
        <begin position="1114"/>
        <end position="1143"/>
    </location>
</feature>
<evidence type="ECO:0000256" key="7">
    <source>
        <dbReference type="ARBA" id="ARBA00022777"/>
    </source>
</evidence>
<dbReference type="Gene3D" id="1.10.510.10">
    <property type="entry name" value="Transferase(Phosphotransferase) domain 1"/>
    <property type="match status" value="1"/>
</dbReference>
<reference evidence="13 14" key="1">
    <citation type="journal article" date="2023" name="G3 (Bethesda)">
        <title>A chromosome-length genome assembly and annotation of blackberry (Rubus argutus, cv. 'Hillquist').</title>
        <authorList>
            <person name="Bruna T."/>
            <person name="Aryal R."/>
            <person name="Dudchenko O."/>
            <person name="Sargent D.J."/>
            <person name="Mead D."/>
            <person name="Buti M."/>
            <person name="Cavallini A."/>
            <person name="Hytonen T."/>
            <person name="Andres J."/>
            <person name="Pham M."/>
            <person name="Weisz D."/>
            <person name="Mascagni F."/>
            <person name="Usai G."/>
            <person name="Natali L."/>
            <person name="Bassil N."/>
            <person name="Fernandez G.E."/>
            <person name="Lomsadze A."/>
            <person name="Armour M."/>
            <person name="Olukolu B."/>
            <person name="Poorten T."/>
            <person name="Britton C."/>
            <person name="Davik J."/>
            <person name="Ashrafi H."/>
            <person name="Aiden E.L."/>
            <person name="Borodovsky M."/>
            <person name="Worthington M."/>
        </authorList>
    </citation>
    <scope>NUCLEOTIDE SEQUENCE [LARGE SCALE GENOMIC DNA]</scope>
    <source>
        <strain evidence="13">PI 553951</strain>
    </source>
</reference>
<keyword evidence="14" id="KW-1185">Reference proteome</keyword>
<keyword evidence="5" id="KW-0808">Transferase</keyword>
<feature type="domain" description="Protein kinase" evidence="12">
    <location>
        <begin position="1182"/>
        <end position="1448"/>
    </location>
</feature>
<feature type="region of interest" description="Disordered" evidence="11">
    <location>
        <begin position="176"/>
        <end position="200"/>
    </location>
</feature>
<gene>
    <name evidence="13" type="ORF">M0R45_003051</name>
</gene>
<comment type="caution">
    <text evidence="13">The sequence shown here is derived from an EMBL/GenBank/DDBJ whole genome shotgun (WGS) entry which is preliminary data.</text>
</comment>
<keyword evidence="9" id="KW-0927">Auxin signaling pathway</keyword>
<keyword evidence="3" id="KW-0723">Serine/threonine-protein kinase</keyword>
<dbReference type="InterPro" id="IPR001245">
    <property type="entry name" value="Ser-Thr/Tyr_kinase_cat_dom"/>
</dbReference>
<evidence type="ECO:0000256" key="10">
    <source>
        <dbReference type="PROSITE-ProRule" id="PRU10141"/>
    </source>
</evidence>
<feature type="region of interest" description="Disordered" evidence="11">
    <location>
        <begin position="1070"/>
        <end position="1098"/>
    </location>
</feature>
<evidence type="ECO:0000259" key="12">
    <source>
        <dbReference type="PROSITE" id="PS50011"/>
    </source>
</evidence>
<dbReference type="Pfam" id="PF00564">
    <property type="entry name" value="PB1"/>
    <property type="match status" value="1"/>
</dbReference>
<name>A0AAW1YFR8_RUBAR</name>
<dbReference type="GO" id="GO:0004674">
    <property type="term" value="F:protein serine/threonine kinase activity"/>
    <property type="evidence" value="ECO:0007669"/>
    <property type="project" value="UniProtKB-KW"/>
</dbReference>
<comment type="subcellular location">
    <subcellularLocation>
        <location evidence="1">Cytoplasm</location>
    </subcellularLocation>
</comment>